<keyword evidence="9 12" id="KW-0472">Membrane</keyword>
<evidence type="ECO:0000256" key="4">
    <source>
        <dbReference type="ARBA" id="ARBA00022452"/>
    </source>
</evidence>
<evidence type="ECO:0000256" key="2">
    <source>
        <dbReference type="ARBA" id="ARBA00009810"/>
    </source>
</evidence>
<dbReference type="InterPro" id="IPR000531">
    <property type="entry name" value="Beta-barrel_TonB"/>
</dbReference>
<feature type="domain" description="TonB-dependent receptor-like beta-barrel" evidence="15">
    <location>
        <begin position="311"/>
        <end position="744"/>
    </location>
</feature>
<feature type="signal peptide" evidence="14">
    <location>
        <begin position="1"/>
        <end position="18"/>
    </location>
</feature>
<evidence type="ECO:0000259" key="16">
    <source>
        <dbReference type="Pfam" id="PF07715"/>
    </source>
</evidence>
<keyword evidence="7" id="KW-0406">Ion transport</keyword>
<comment type="caution">
    <text evidence="17">The sequence shown here is derived from an EMBL/GenBank/DDBJ whole genome shotgun (WGS) entry which is preliminary data.</text>
</comment>
<evidence type="ECO:0000256" key="3">
    <source>
        <dbReference type="ARBA" id="ARBA00022448"/>
    </source>
</evidence>
<sequence length="768" mass="83430">MHRRAPLALAAAASCAFAQTAPAPSNVSANAAAQAPVRDAGIVTIVGSRVSSLPTQIPTTTEGITGAEVETKINATDSEDALKYFPSLLVRKRYIGDYNHAVLSSRASGTGNSARSMVYADGILLSNYLGNGAAFTPRWGLVTPEEIERVDVLYGPFSAAYPGNSVGAVVDYVTRMPRKFEVHAKVGYFVQPFELYGTKDTYSGWQASASVGDRAGAFSWWLNVNRLKNEGQPMTFATKLVSASTTAAGTPVNGAVLGEDRSYLPWYLIGAGTQYSTTQDHAKAKIAVDLPGQVRAQYTLGWWQNSTVGQSTSYLTRASDGSPFYSGVATIGGRNYTVAASDFGQNRDSLTHLMHGLSVASRARGVFDWEIAASLYDYDQDIARAPTGAKPAADAGGAGRITRLSGTGWHTLALKGVWRPNAAHQVDLGLQQDSYRWRQRIDNAADWITGDATTAVSSFRGHTRLQSLYAQDTWSFAPAWKAVLGLRHEHWTARDGAKTTGSAAPVNFSARSESWLSPKLALGFQAAEGWALKLSTGRAVRVPTVGELFQGNAGTDVVTNPGLKPEKSWTTEFTSELSRGLQRLRTTLFHETTTDALYSQAIAGTSPIVNSVQNIDRIRTLGLETFYEVSDLGVQGLDLQTSLTYADSVIRANSSYVSVPGDTVGKQQPRVPKWRASLLASYKFSPALTGSFGARYGSRQYGQLNNSDPNGFAYQGFSKYFTTDVCLRWKIDKQWSAAFGIDNLNNYQYWNFHPYPQRTYSAELRFDL</sequence>
<keyword evidence="6 14" id="KW-0732">Signal</keyword>
<dbReference type="Gene3D" id="2.40.170.20">
    <property type="entry name" value="TonB-dependent receptor, beta-barrel domain"/>
    <property type="match status" value="1"/>
</dbReference>
<dbReference type="EMBL" id="SACR01000001">
    <property type="protein sequence ID" value="RVU49836.1"/>
    <property type="molecule type" value="Genomic_DNA"/>
</dbReference>
<dbReference type="GO" id="GO:0009279">
    <property type="term" value="C:cell outer membrane"/>
    <property type="evidence" value="ECO:0007669"/>
    <property type="project" value="UniProtKB-SubCell"/>
</dbReference>
<dbReference type="PANTHER" id="PTHR30069:SF53">
    <property type="entry name" value="COLICIN I RECEPTOR-RELATED"/>
    <property type="match status" value="1"/>
</dbReference>
<evidence type="ECO:0000256" key="9">
    <source>
        <dbReference type="ARBA" id="ARBA00023136"/>
    </source>
</evidence>
<comment type="similarity">
    <text evidence="2 12 13">Belongs to the TonB-dependent receptor family.</text>
</comment>
<evidence type="ECO:0000259" key="15">
    <source>
        <dbReference type="Pfam" id="PF00593"/>
    </source>
</evidence>
<evidence type="ECO:0000256" key="11">
    <source>
        <dbReference type="ARBA" id="ARBA00023237"/>
    </source>
</evidence>
<dbReference type="InterPro" id="IPR039426">
    <property type="entry name" value="TonB-dep_rcpt-like"/>
</dbReference>
<keyword evidence="8 13" id="KW-0798">TonB box</keyword>
<dbReference type="Pfam" id="PF00593">
    <property type="entry name" value="TonB_dep_Rec_b-barrel"/>
    <property type="match status" value="1"/>
</dbReference>
<dbReference type="Pfam" id="PF07715">
    <property type="entry name" value="Plug"/>
    <property type="match status" value="1"/>
</dbReference>
<accession>A0A437RSV3</accession>
<keyword evidence="18" id="KW-1185">Reference proteome</keyword>
<evidence type="ECO:0000256" key="10">
    <source>
        <dbReference type="ARBA" id="ARBA00023170"/>
    </source>
</evidence>
<dbReference type="SUPFAM" id="SSF56935">
    <property type="entry name" value="Porins"/>
    <property type="match status" value="1"/>
</dbReference>
<organism evidence="17 18">
    <name type="scientific">Rubrivivax rivuli</name>
    <dbReference type="NCBI Taxonomy" id="1862385"/>
    <lineage>
        <taxon>Bacteria</taxon>
        <taxon>Pseudomonadati</taxon>
        <taxon>Pseudomonadota</taxon>
        <taxon>Betaproteobacteria</taxon>
        <taxon>Burkholderiales</taxon>
        <taxon>Sphaerotilaceae</taxon>
        <taxon>Rubrivivax</taxon>
    </lineage>
</organism>
<keyword evidence="11 12" id="KW-0998">Cell outer membrane</keyword>
<dbReference type="PROSITE" id="PS52016">
    <property type="entry name" value="TONB_DEPENDENT_REC_3"/>
    <property type="match status" value="1"/>
</dbReference>
<evidence type="ECO:0000256" key="1">
    <source>
        <dbReference type="ARBA" id="ARBA00004571"/>
    </source>
</evidence>
<evidence type="ECO:0000256" key="6">
    <source>
        <dbReference type="ARBA" id="ARBA00022729"/>
    </source>
</evidence>
<dbReference type="Proteomes" id="UP000285575">
    <property type="component" value="Unassembled WGS sequence"/>
</dbReference>
<evidence type="ECO:0000313" key="17">
    <source>
        <dbReference type="EMBL" id="RVU49836.1"/>
    </source>
</evidence>
<dbReference type="InterPro" id="IPR012910">
    <property type="entry name" value="Plug_dom"/>
</dbReference>
<keyword evidence="10 17" id="KW-0675">Receptor</keyword>
<proteinExistence type="inferred from homology"/>
<keyword evidence="5 12" id="KW-0812">Transmembrane</keyword>
<dbReference type="InterPro" id="IPR036942">
    <property type="entry name" value="Beta-barrel_TonB_sf"/>
</dbReference>
<dbReference type="OrthoDB" id="9760620at2"/>
<evidence type="ECO:0000256" key="7">
    <source>
        <dbReference type="ARBA" id="ARBA00023065"/>
    </source>
</evidence>
<dbReference type="GO" id="GO:0015344">
    <property type="term" value="F:siderophore uptake transmembrane transporter activity"/>
    <property type="evidence" value="ECO:0007669"/>
    <property type="project" value="TreeGrafter"/>
</dbReference>
<protein>
    <submittedName>
        <fullName evidence="17">TonB-dependent receptor</fullName>
    </submittedName>
</protein>
<name>A0A437RSV3_9BURK</name>
<evidence type="ECO:0000256" key="14">
    <source>
        <dbReference type="SAM" id="SignalP"/>
    </source>
</evidence>
<dbReference type="PROSITE" id="PS51257">
    <property type="entry name" value="PROKAR_LIPOPROTEIN"/>
    <property type="match status" value="1"/>
</dbReference>
<feature type="chain" id="PRO_5019025250" evidence="14">
    <location>
        <begin position="19"/>
        <end position="768"/>
    </location>
</feature>
<evidence type="ECO:0000256" key="12">
    <source>
        <dbReference type="PROSITE-ProRule" id="PRU01360"/>
    </source>
</evidence>
<keyword evidence="3 12" id="KW-0813">Transport</keyword>
<dbReference type="AlphaFoldDB" id="A0A437RSV3"/>
<comment type="subcellular location">
    <subcellularLocation>
        <location evidence="1 12">Cell outer membrane</location>
        <topology evidence="1 12">Multi-pass membrane protein</topology>
    </subcellularLocation>
</comment>
<dbReference type="PANTHER" id="PTHR30069">
    <property type="entry name" value="TONB-DEPENDENT OUTER MEMBRANE RECEPTOR"/>
    <property type="match status" value="1"/>
</dbReference>
<keyword evidence="4 12" id="KW-1134">Transmembrane beta strand</keyword>
<evidence type="ECO:0000256" key="13">
    <source>
        <dbReference type="RuleBase" id="RU003357"/>
    </source>
</evidence>
<dbReference type="InterPro" id="IPR037066">
    <property type="entry name" value="Plug_dom_sf"/>
</dbReference>
<gene>
    <name evidence="17" type="ORF">EOE66_00110</name>
</gene>
<evidence type="ECO:0000256" key="5">
    <source>
        <dbReference type="ARBA" id="ARBA00022692"/>
    </source>
</evidence>
<dbReference type="Gene3D" id="2.170.130.10">
    <property type="entry name" value="TonB-dependent receptor, plug domain"/>
    <property type="match status" value="1"/>
</dbReference>
<reference evidence="17 18" key="1">
    <citation type="submission" date="2019-01" db="EMBL/GenBank/DDBJ databases">
        <authorList>
            <person name="Chen W.-M."/>
        </authorList>
    </citation>
    <scope>NUCLEOTIDE SEQUENCE [LARGE SCALE GENOMIC DNA]</scope>
    <source>
        <strain evidence="17 18">KYPY4</strain>
    </source>
</reference>
<feature type="domain" description="TonB-dependent receptor plug" evidence="16">
    <location>
        <begin position="56"/>
        <end position="169"/>
    </location>
</feature>
<evidence type="ECO:0000256" key="8">
    <source>
        <dbReference type="ARBA" id="ARBA00023077"/>
    </source>
</evidence>
<evidence type="ECO:0000313" key="18">
    <source>
        <dbReference type="Proteomes" id="UP000285575"/>
    </source>
</evidence>
<dbReference type="GO" id="GO:0044718">
    <property type="term" value="P:siderophore transmembrane transport"/>
    <property type="evidence" value="ECO:0007669"/>
    <property type="project" value="TreeGrafter"/>
</dbReference>